<comment type="subcellular location">
    <subcellularLocation>
        <location evidence="1">Membrane</location>
        <topology evidence="1">Multi-pass membrane protein</topology>
    </subcellularLocation>
</comment>
<keyword evidence="4 6" id="KW-0472">Membrane</keyword>
<dbReference type="Proteomes" id="UP001431209">
    <property type="component" value="Unassembled WGS sequence"/>
</dbReference>
<dbReference type="GO" id="GO:0016020">
    <property type="term" value="C:membrane"/>
    <property type="evidence" value="ECO:0007669"/>
    <property type="project" value="UniProtKB-SubCell"/>
</dbReference>
<gene>
    <name evidence="8" type="ORF">AKO1_012398</name>
</gene>
<feature type="transmembrane region" description="Helical" evidence="6">
    <location>
        <begin position="271"/>
        <end position="296"/>
    </location>
</feature>
<feature type="transmembrane region" description="Helical" evidence="6">
    <location>
        <begin position="131"/>
        <end position="151"/>
    </location>
</feature>
<feature type="transmembrane region" description="Helical" evidence="6">
    <location>
        <begin position="330"/>
        <end position="349"/>
    </location>
</feature>
<keyword evidence="2 6" id="KW-0812">Transmembrane</keyword>
<accession>A0AAW2YXS5</accession>
<evidence type="ECO:0000256" key="5">
    <source>
        <dbReference type="SAM" id="MobiDB-lite"/>
    </source>
</evidence>
<feature type="transmembrane region" description="Helical" evidence="6">
    <location>
        <begin position="303"/>
        <end position="324"/>
    </location>
</feature>
<dbReference type="PANTHER" id="PTHR31218">
    <property type="entry name" value="WAT1-RELATED PROTEIN"/>
    <property type="match status" value="1"/>
</dbReference>
<protein>
    <recommendedName>
        <fullName evidence="7">EamA domain-containing protein</fullName>
    </recommendedName>
</protein>
<feature type="region of interest" description="Disordered" evidence="5">
    <location>
        <begin position="381"/>
        <end position="401"/>
    </location>
</feature>
<organism evidence="8 9">
    <name type="scientific">Acrasis kona</name>
    <dbReference type="NCBI Taxonomy" id="1008807"/>
    <lineage>
        <taxon>Eukaryota</taxon>
        <taxon>Discoba</taxon>
        <taxon>Heterolobosea</taxon>
        <taxon>Tetramitia</taxon>
        <taxon>Eutetramitia</taxon>
        <taxon>Acrasidae</taxon>
        <taxon>Acrasis</taxon>
    </lineage>
</organism>
<dbReference type="Pfam" id="PF00892">
    <property type="entry name" value="EamA"/>
    <property type="match status" value="2"/>
</dbReference>
<proteinExistence type="predicted"/>
<dbReference type="EMBL" id="JAOPGA020000795">
    <property type="protein sequence ID" value="KAL0481804.1"/>
    <property type="molecule type" value="Genomic_DNA"/>
</dbReference>
<dbReference type="GO" id="GO:0022857">
    <property type="term" value="F:transmembrane transporter activity"/>
    <property type="evidence" value="ECO:0007669"/>
    <property type="project" value="InterPro"/>
</dbReference>
<feature type="transmembrane region" description="Helical" evidence="6">
    <location>
        <begin position="200"/>
        <end position="224"/>
    </location>
</feature>
<sequence>MSAIQKVNTYTRGFLNSQLFVHLLLIIANVSFAALYMISKYALTYFNPVHLTMYRSIICTLSIAPLWLIIDRNYVFDVRREAVSSMPKWKAFVFGKIPDLKTTLLLALSGLLVIPLNQIAFIFGLKYTDSLVAGVFQPSTVVFTAFISILLRNEAKSILKFVGIAISVVGAISMILVTGATNKSDKEKEEDTFVVFGVKFSINGVIGACFFIGNTLSYSVYINVQRVLLARKIPSFTVTFWSFLFGTILCVPITLFFINGMDYSDTGGKNIWLLWGCVFFAGIIGGAVPFVITTFASGRLSPIVVSTYSTTIPIFSAILSLIVVGHIASYWSIPCCTLIIIGVLMVGYAKYKENSQIVATPTTPTELQDIEISPTTEREQRLELLDDTTKEEETIDDSTKE</sequence>
<dbReference type="InterPro" id="IPR037185">
    <property type="entry name" value="EmrE-like"/>
</dbReference>
<feature type="transmembrane region" description="Helical" evidence="6">
    <location>
        <begin position="236"/>
        <end position="259"/>
    </location>
</feature>
<keyword evidence="9" id="KW-1185">Reference proteome</keyword>
<feature type="transmembrane region" description="Helical" evidence="6">
    <location>
        <begin position="104"/>
        <end position="125"/>
    </location>
</feature>
<feature type="domain" description="EamA" evidence="7">
    <location>
        <begin position="21"/>
        <end position="174"/>
    </location>
</feature>
<evidence type="ECO:0000313" key="8">
    <source>
        <dbReference type="EMBL" id="KAL0481804.1"/>
    </source>
</evidence>
<evidence type="ECO:0000256" key="1">
    <source>
        <dbReference type="ARBA" id="ARBA00004141"/>
    </source>
</evidence>
<dbReference type="SUPFAM" id="SSF103481">
    <property type="entry name" value="Multidrug resistance efflux transporter EmrE"/>
    <property type="match status" value="2"/>
</dbReference>
<name>A0AAW2YXS5_9EUKA</name>
<evidence type="ECO:0000256" key="4">
    <source>
        <dbReference type="ARBA" id="ARBA00023136"/>
    </source>
</evidence>
<feature type="domain" description="EamA" evidence="7">
    <location>
        <begin position="206"/>
        <end position="346"/>
    </location>
</feature>
<keyword evidence="3 6" id="KW-1133">Transmembrane helix</keyword>
<dbReference type="InterPro" id="IPR030184">
    <property type="entry name" value="WAT1-related"/>
</dbReference>
<feature type="transmembrane region" description="Helical" evidence="6">
    <location>
        <begin position="158"/>
        <end position="180"/>
    </location>
</feature>
<evidence type="ECO:0000256" key="6">
    <source>
        <dbReference type="SAM" id="Phobius"/>
    </source>
</evidence>
<evidence type="ECO:0000256" key="3">
    <source>
        <dbReference type="ARBA" id="ARBA00022989"/>
    </source>
</evidence>
<comment type="caution">
    <text evidence="8">The sequence shown here is derived from an EMBL/GenBank/DDBJ whole genome shotgun (WGS) entry which is preliminary data.</text>
</comment>
<reference evidence="8 9" key="1">
    <citation type="submission" date="2024-03" db="EMBL/GenBank/DDBJ databases">
        <title>The Acrasis kona genome and developmental transcriptomes reveal deep origins of eukaryotic multicellular pathways.</title>
        <authorList>
            <person name="Sheikh S."/>
            <person name="Fu C.-J."/>
            <person name="Brown M.W."/>
            <person name="Baldauf S.L."/>
        </authorList>
    </citation>
    <scope>NUCLEOTIDE SEQUENCE [LARGE SCALE GENOMIC DNA]</scope>
    <source>
        <strain evidence="8 9">ATCC MYA-3509</strain>
    </source>
</reference>
<dbReference type="InterPro" id="IPR000620">
    <property type="entry name" value="EamA_dom"/>
</dbReference>
<feature type="transmembrane region" description="Helical" evidence="6">
    <location>
        <begin position="20"/>
        <end position="39"/>
    </location>
</feature>
<evidence type="ECO:0000313" key="9">
    <source>
        <dbReference type="Proteomes" id="UP001431209"/>
    </source>
</evidence>
<evidence type="ECO:0000259" key="7">
    <source>
        <dbReference type="Pfam" id="PF00892"/>
    </source>
</evidence>
<feature type="transmembrane region" description="Helical" evidence="6">
    <location>
        <begin position="51"/>
        <end position="70"/>
    </location>
</feature>
<dbReference type="AlphaFoldDB" id="A0AAW2YXS5"/>
<evidence type="ECO:0000256" key="2">
    <source>
        <dbReference type="ARBA" id="ARBA00022692"/>
    </source>
</evidence>